<dbReference type="Proteomes" id="UP001322277">
    <property type="component" value="Chromosome 2"/>
</dbReference>
<protein>
    <submittedName>
        <fullName evidence="2">Uncharacterized protein</fullName>
    </submittedName>
</protein>
<reference evidence="3" key="1">
    <citation type="journal article" date="2023" name="bioRxiv">
        <title>Complete genome of the Medicago anthracnose fungus, Colletotrichum destructivum, reveals a mini-chromosome-like region within a core chromosome.</title>
        <authorList>
            <person name="Lapalu N."/>
            <person name="Simon A."/>
            <person name="Lu A."/>
            <person name="Plaumann P.-L."/>
            <person name="Amselem J."/>
            <person name="Pigne S."/>
            <person name="Auger A."/>
            <person name="Koch C."/>
            <person name="Dallery J.-F."/>
            <person name="O'Connell R.J."/>
        </authorList>
    </citation>
    <scope>NUCLEOTIDE SEQUENCE [LARGE SCALE GENOMIC DNA]</scope>
    <source>
        <strain evidence="3">CBS 520.97</strain>
    </source>
</reference>
<feature type="compositionally biased region" description="Polar residues" evidence="1">
    <location>
        <begin position="43"/>
        <end position="52"/>
    </location>
</feature>
<dbReference type="RefSeq" id="XP_062774565.1">
    <property type="nucleotide sequence ID" value="XM_062918514.1"/>
</dbReference>
<keyword evidence="3" id="KW-1185">Reference proteome</keyword>
<dbReference type="GeneID" id="87938858"/>
<organism evidence="2 3">
    <name type="scientific">Colletotrichum destructivum</name>
    <dbReference type="NCBI Taxonomy" id="34406"/>
    <lineage>
        <taxon>Eukaryota</taxon>
        <taxon>Fungi</taxon>
        <taxon>Dikarya</taxon>
        <taxon>Ascomycota</taxon>
        <taxon>Pezizomycotina</taxon>
        <taxon>Sordariomycetes</taxon>
        <taxon>Hypocreomycetidae</taxon>
        <taxon>Glomerellales</taxon>
        <taxon>Glomerellaceae</taxon>
        <taxon>Colletotrichum</taxon>
        <taxon>Colletotrichum destructivum species complex</taxon>
    </lineage>
</organism>
<evidence type="ECO:0000313" key="3">
    <source>
        <dbReference type="Proteomes" id="UP001322277"/>
    </source>
</evidence>
<feature type="region of interest" description="Disordered" evidence="1">
    <location>
        <begin position="27"/>
        <end position="52"/>
    </location>
</feature>
<gene>
    <name evidence="2" type="ORF">CDEST_02355</name>
</gene>
<evidence type="ECO:0000256" key="1">
    <source>
        <dbReference type="SAM" id="MobiDB-lite"/>
    </source>
</evidence>
<evidence type="ECO:0000313" key="2">
    <source>
        <dbReference type="EMBL" id="WQF77341.1"/>
    </source>
</evidence>
<dbReference type="EMBL" id="CP137306">
    <property type="protein sequence ID" value="WQF77341.1"/>
    <property type="molecule type" value="Genomic_DNA"/>
</dbReference>
<dbReference type="AlphaFoldDB" id="A0AAX4I2A3"/>
<proteinExistence type="predicted"/>
<accession>A0AAX4I2A3</accession>
<dbReference type="KEGG" id="cdet:87938858"/>
<sequence>MTTVSTQVAASRIASPTLDMLISQTLSPGDCPTSDDTLDFSFTPGSNTAPCP</sequence>
<name>A0AAX4I2A3_9PEZI</name>